<evidence type="ECO:0000313" key="3">
    <source>
        <dbReference type="EMBL" id="WOJ93620.1"/>
    </source>
</evidence>
<dbReference type="Pfam" id="PF07670">
    <property type="entry name" value="Gate"/>
    <property type="match status" value="1"/>
</dbReference>
<feature type="transmembrane region" description="Helical" evidence="1">
    <location>
        <begin position="181"/>
        <end position="202"/>
    </location>
</feature>
<dbReference type="RefSeq" id="WP_407348264.1">
    <property type="nucleotide sequence ID" value="NZ_CP136864.1"/>
</dbReference>
<organism evidence="3 4">
    <name type="scientific">Congregibacter variabilis</name>
    <dbReference type="NCBI Taxonomy" id="3081200"/>
    <lineage>
        <taxon>Bacteria</taxon>
        <taxon>Pseudomonadati</taxon>
        <taxon>Pseudomonadota</taxon>
        <taxon>Gammaproteobacteria</taxon>
        <taxon>Cellvibrionales</taxon>
        <taxon>Halieaceae</taxon>
        <taxon>Congregibacter</taxon>
    </lineage>
</organism>
<name>A0ABZ0I371_9GAMM</name>
<dbReference type="InterPro" id="IPR011642">
    <property type="entry name" value="Gate_dom"/>
</dbReference>
<feature type="transmembrane region" description="Helical" evidence="1">
    <location>
        <begin position="17"/>
        <end position="44"/>
    </location>
</feature>
<accession>A0ABZ0I371</accession>
<feature type="transmembrane region" description="Helical" evidence="1">
    <location>
        <begin position="425"/>
        <end position="449"/>
    </location>
</feature>
<feature type="transmembrane region" description="Helical" evidence="1">
    <location>
        <begin position="56"/>
        <end position="77"/>
    </location>
</feature>
<keyword evidence="1" id="KW-1133">Transmembrane helix</keyword>
<feature type="transmembrane region" description="Helical" evidence="1">
    <location>
        <begin position="323"/>
        <end position="347"/>
    </location>
</feature>
<proteinExistence type="predicted"/>
<protein>
    <submittedName>
        <fullName evidence="3">YjiH family protein</fullName>
    </submittedName>
</protein>
<evidence type="ECO:0000313" key="4">
    <source>
        <dbReference type="Proteomes" id="UP001626537"/>
    </source>
</evidence>
<feature type="transmembrane region" description="Helical" evidence="1">
    <location>
        <begin position="97"/>
        <end position="115"/>
    </location>
</feature>
<evidence type="ECO:0000256" key="1">
    <source>
        <dbReference type="SAM" id="Phobius"/>
    </source>
</evidence>
<sequence length="454" mass="48811">MSKATANDVELAPLSRFLIPSLIGAIVFLCPIYHEGAWTILLGVAADALRNSIGDAMPVLLLGIVTSSAVLTIAGAVNPGIETRFSKHGVTRVFSVPLLWLILRLLGTLCAWLIVFKVGPEFIWNEYTGAVALFSLGGTIVTIFLCASFLLPMLTDYGLMEFVGTLLQPVFRRLFTLPGRAAVDALASWLAAAAVGVLITISQYEKGHYSRREAIVIATNFSVTSLPFCLFVIEFIGLREHFFSVYATIVSIGLCCAILLPRLPPLRGIQPLASDTTTQAKPSEQLQDAKLFSRAASAARLRAASSPNAKEYLAASAQHVMDIWMGLVPLVVLIGTLGLAVAEFTPIMQILSAPLIPVLEWFGLPDARAAAPTFIVGFLDMFLPAAIGQGVESELTRFVIAAVSLTQLIYLSEVGSLLLRSALKVNVLTLLSIFVMRTLVGFPIAVFAAKLFMS</sequence>
<feature type="transmembrane region" description="Helical" evidence="1">
    <location>
        <begin position="214"/>
        <end position="236"/>
    </location>
</feature>
<gene>
    <name evidence="3" type="ORF">R0135_00285</name>
</gene>
<dbReference type="Proteomes" id="UP001626537">
    <property type="component" value="Chromosome"/>
</dbReference>
<feature type="transmembrane region" description="Helical" evidence="1">
    <location>
        <begin position="127"/>
        <end position="151"/>
    </location>
</feature>
<keyword evidence="4" id="KW-1185">Reference proteome</keyword>
<keyword evidence="1" id="KW-0812">Transmembrane</keyword>
<feature type="domain" description="Nucleoside transporter/FeoB GTPase Gate" evidence="2">
    <location>
        <begin position="140"/>
        <end position="238"/>
    </location>
</feature>
<dbReference type="EMBL" id="CP136864">
    <property type="protein sequence ID" value="WOJ93620.1"/>
    <property type="molecule type" value="Genomic_DNA"/>
</dbReference>
<evidence type="ECO:0000259" key="2">
    <source>
        <dbReference type="Pfam" id="PF07670"/>
    </source>
</evidence>
<feature type="transmembrane region" description="Helical" evidence="1">
    <location>
        <begin position="242"/>
        <end position="260"/>
    </location>
</feature>
<keyword evidence="1" id="KW-0472">Membrane</keyword>
<reference evidence="3 4" key="1">
    <citation type="submission" date="2023-10" db="EMBL/GenBank/DDBJ databases">
        <title>Two novel species belonging to the OM43/NOR5 clade.</title>
        <authorList>
            <person name="Park M."/>
        </authorList>
    </citation>
    <scope>NUCLEOTIDE SEQUENCE [LARGE SCALE GENOMIC DNA]</scope>
    <source>
        <strain evidence="3 4">IMCC43200</strain>
    </source>
</reference>